<organism evidence="2 3">
    <name type="scientific">Actinacidiphila polyblastidii</name>
    <dbReference type="NCBI Taxonomy" id="3110430"/>
    <lineage>
        <taxon>Bacteria</taxon>
        <taxon>Bacillati</taxon>
        <taxon>Actinomycetota</taxon>
        <taxon>Actinomycetes</taxon>
        <taxon>Kitasatosporales</taxon>
        <taxon>Streptomycetaceae</taxon>
        <taxon>Actinacidiphila</taxon>
    </lineage>
</organism>
<reference evidence="2 3" key="1">
    <citation type="submission" date="2023-12" db="EMBL/GenBank/DDBJ databases">
        <title>Streptomyces sp. V4-01.</title>
        <authorList>
            <person name="Somphong A."/>
            <person name="Phongsopitanun W."/>
        </authorList>
    </citation>
    <scope>NUCLEOTIDE SEQUENCE [LARGE SCALE GENOMIC DNA]</scope>
    <source>
        <strain evidence="2 3">V4-01</strain>
    </source>
</reference>
<dbReference type="EMBL" id="JAZEWV010000014">
    <property type="protein sequence ID" value="MEE4544008.1"/>
    <property type="molecule type" value="Genomic_DNA"/>
</dbReference>
<name>A0ABU7PDW3_9ACTN</name>
<proteinExistence type="predicted"/>
<evidence type="ECO:0000256" key="1">
    <source>
        <dbReference type="SAM" id="Phobius"/>
    </source>
</evidence>
<accession>A0ABU7PDW3</accession>
<keyword evidence="1" id="KW-0472">Membrane</keyword>
<keyword evidence="1" id="KW-0812">Transmembrane</keyword>
<comment type="caution">
    <text evidence="2">The sequence shown here is derived from an EMBL/GenBank/DDBJ whole genome shotgun (WGS) entry which is preliminary data.</text>
</comment>
<sequence length="487" mass="51771">MPDQTVPLTVRFPHRPRRGILLGLSLPQLLATSAATGLLMITVMTAGVLGAVALLPLWAAVAAVVFVRRGGRTLVDWAPVTARYLYRKWSGQRLWLARPVSRPQVQGLLHLPGTTASLRVVSPAGVEAAALHDPRNQTLTAVARVNARAFALLDPATQNANVAAWGRALAGVARTGHIRAVQVLERTVPDSGDALARHWQQHGRPDAPVAGQVYGELVASAGPAAAPHEAYLVVALDLRAARRLVSQAGGGLHGGFTVLGQVTASISEAARNSGLAVTGWLSTREIAAVIRTAYDPAALSRLQQWSPAGYAEADPAAAGPVIQVEESDRLITDTAQHATYWVENWPRTEAHPGFLHQLLFTAGARRAFSLIYAPQGLESALRDVQRRKATIIADAAERQRKGQVDSEADSIEYADTKQRERELIAGHADVALTGLLSLSADTRQALDAACAAVETAAAGSQIDLRRLTYQQAEAFTLAALPLARAAL</sequence>
<dbReference type="InterPro" id="IPR049978">
    <property type="entry name" value="SCO6880-like"/>
</dbReference>
<keyword evidence="3" id="KW-1185">Reference proteome</keyword>
<gene>
    <name evidence="2" type="ORF">V2S66_18780</name>
</gene>
<dbReference type="NCBIfam" id="NF042935">
    <property type="entry name" value="SCO6880_fam"/>
    <property type="match status" value="1"/>
</dbReference>
<dbReference type="Proteomes" id="UP001344658">
    <property type="component" value="Unassembled WGS sequence"/>
</dbReference>
<keyword evidence="1" id="KW-1133">Transmembrane helix</keyword>
<protein>
    <submittedName>
        <fullName evidence="2">SCO6880 family protein</fullName>
    </submittedName>
</protein>
<evidence type="ECO:0000313" key="2">
    <source>
        <dbReference type="EMBL" id="MEE4544008.1"/>
    </source>
</evidence>
<evidence type="ECO:0000313" key="3">
    <source>
        <dbReference type="Proteomes" id="UP001344658"/>
    </source>
</evidence>
<dbReference type="RefSeq" id="WP_330797091.1">
    <property type="nucleotide sequence ID" value="NZ_JAZEWV010000014.1"/>
</dbReference>
<feature type="transmembrane region" description="Helical" evidence="1">
    <location>
        <begin position="47"/>
        <end position="67"/>
    </location>
</feature>
<feature type="transmembrane region" description="Helical" evidence="1">
    <location>
        <begin position="20"/>
        <end position="41"/>
    </location>
</feature>